<organism evidence="2 3">
    <name type="scientific">Linnemannia schmuckeri</name>
    <dbReference type="NCBI Taxonomy" id="64567"/>
    <lineage>
        <taxon>Eukaryota</taxon>
        <taxon>Fungi</taxon>
        <taxon>Fungi incertae sedis</taxon>
        <taxon>Mucoromycota</taxon>
        <taxon>Mortierellomycotina</taxon>
        <taxon>Mortierellomycetes</taxon>
        <taxon>Mortierellales</taxon>
        <taxon>Mortierellaceae</taxon>
        <taxon>Linnemannia</taxon>
    </lineage>
</organism>
<accession>A0A9P5V732</accession>
<dbReference type="Proteomes" id="UP000748756">
    <property type="component" value="Unassembled WGS sequence"/>
</dbReference>
<keyword evidence="3" id="KW-1185">Reference proteome</keyword>
<dbReference type="AlphaFoldDB" id="A0A9P5V732"/>
<evidence type="ECO:0000256" key="1">
    <source>
        <dbReference type="SAM" id="MobiDB-lite"/>
    </source>
</evidence>
<protein>
    <submittedName>
        <fullName evidence="2">Uncharacterized protein</fullName>
    </submittedName>
</protein>
<evidence type="ECO:0000313" key="3">
    <source>
        <dbReference type="Proteomes" id="UP000748756"/>
    </source>
</evidence>
<feature type="compositionally biased region" description="Basic and acidic residues" evidence="1">
    <location>
        <begin position="37"/>
        <end position="61"/>
    </location>
</feature>
<name>A0A9P5V732_9FUNG</name>
<dbReference type="EMBL" id="JAAAUQ010001226">
    <property type="protein sequence ID" value="KAF9141457.1"/>
    <property type="molecule type" value="Genomic_DNA"/>
</dbReference>
<proteinExistence type="predicted"/>
<evidence type="ECO:0000313" key="2">
    <source>
        <dbReference type="EMBL" id="KAF9141457.1"/>
    </source>
</evidence>
<feature type="region of interest" description="Disordered" evidence="1">
    <location>
        <begin position="1"/>
        <end position="61"/>
    </location>
</feature>
<gene>
    <name evidence="2" type="ORF">BG015_001276</name>
</gene>
<reference evidence="2" key="1">
    <citation type="journal article" date="2020" name="Fungal Divers.">
        <title>Resolving the Mortierellaceae phylogeny through synthesis of multi-gene phylogenetics and phylogenomics.</title>
        <authorList>
            <person name="Vandepol N."/>
            <person name="Liber J."/>
            <person name="Desiro A."/>
            <person name="Na H."/>
            <person name="Kennedy M."/>
            <person name="Barry K."/>
            <person name="Grigoriev I.V."/>
            <person name="Miller A.N."/>
            <person name="O'Donnell K."/>
            <person name="Stajich J.E."/>
            <person name="Bonito G."/>
        </authorList>
    </citation>
    <scope>NUCLEOTIDE SEQUENCE</scope>
    <source>
        <strain evidence="2">NRRL 6426</strain>
    </source>
</reference>
<sequence>MDGNPSATASENMKEERNKKKEEGSKEEAQAMQATKHSTEKGKNTERAEAVFKTEPEAKFD</sequence>
<feature type="compositionally biased region" description="Basic and acidic residues" evidence="1">
    <location>
        <begin position="12"/>
        <end position="29"/>
    </location>
</feature>
<comment type="caution">
    <text evidence="2">The sequence shown here is derived from an EMBL/GenBank/DDBJ whole genome shotgun (WGS) entry which is preliminary data.</text>
</comment>
<feature type="non-terminal residue" evidence="2">
    <location>
        <position position="61"/>
    </location>
</feature>